<dbReference type="Proteomes" id="UP000033188">
    <property type="component" value="Chromosome 2"/>
</dbReference>
<dbReference type="PANTHER" id="PTHR21220">
    <property type="entry name" value="DNA-DEPENDENT METALLOPROTEASE SPRTN"/>
    <property type="match status" value="1"/>
</dbReference>
<dbReference type="Pfam" id="PF22934">
    <property type="entry name" value="SPRTN_ZBD"/>
    <property type="match status" value="1"/>
</dbReference>
<accession>A0A061D4E3</accession>
<dbReference type="OMA" id="IWRCNGP"/>
<dbReference type="STRING" id="5866.A0A061D4E3"/>
<dbReference type="Pfam" id="PF10263">
    <property type="entry name" value="SprT-like"/>
    <property type="match status" value="1"/>
</dbReference>
<organism evidence="4 5">
    <name type="scientific">Babesia bigemina</name>
    <dbReference type="NCBI Taxonomy" id="5866"/>
    <lineage>
        <taxon>Eukaryota</taxon>
        <taxon>Sar</taxon>
        <taxon>Alveolata</taxon>
        <taxon>Apicomplexa</taxon>
        <taxon>Aconoidasida</taxon>
        <taxon>Piroplasmida</taxon>
        <taxon>Babesiidae</taxon>
        <taxon>Babesia</taxon>
    </lineage>
</organism>
<keyword evidence="5" id="KW-1185">Reference proteome</keyword>
<comment type="subcellular location">
    <subcellularLocation>
        <location evidence="1">Nucleus</location>
    </subcellularLocation>
</comment>
<reference evidence="5" key="1">
    <citation type="submission" date="2014-06" db="EMBL/GenBank/DDBJ databases">
        <authorList>
            <person name="Aslett M."/>
            <person name="De Silva N."/>
        </authorList>
    </citation>
    <scope>NUCLEOTIDE SEQUENCE [LARGE SCALE GENOMIC DNA]</scope>
    <source>
        <strain evidence="5">Bond</strain>
    </source>
</reference>
<name>A0A061D4E3_BABBI</name>
<dbReference type="GO" id="GO:0003697">
    <property type="term" value="F:single-stranded DNA binding"/>
    <property type="evidence" value="ECO:0007669"/>
    <property type="project" value="InterPro"/>
</dbReference>
<dbReference type="AlphaFoldDB" id="A0A061D4E3"/>
<dbReference type="GO" id="GO:0005634">
    <property type="term" value="C:nucleus"/>
    <property type="evidence" value="ECO:0007669"/>
    <property type="project" value="UniProtKB-SubCell"/>
</dbReference>
<dbReference type="GO" id="GO:0006974">
    <property type="term" value="P:DNA damage response"/>
    <property type="evidence" value="ECO:0007669"/>
    <property type="project" value="InterPro"/>
</dbReference>
<evidence type="ECO:0000313" key="5">
    <source>
        <dbReference type="Proteomes" id="UP000033188"/>
    </source>
</evidence>
<dbReference type="InterPro" id="IPR044245">
    <property type="entry name" value="Spartan"/>
</dbReference>
<evidence type="ECO:0000256" key="1">
    <source>
        <dbReference type="ARBA" id="ARBA00004123"/>
    </source>
</evidence>
<dbReference type="SMART" id="SM00731">
    <property type="entry name" value="SprT"/>
    <property type="match status" value="1"/>
</dbReference>
<dbReference type="InterPro" id="IPR006640">
    <property type="entry name" value="SprT-like_domain"/>
</dbReference>
<keyword evidence="2" id="KW-0539">Nucleus</keyword>
<evidence type="ECO:0000256" key="2">
    <source>
        <dbReference type="ARBA" id="ARBA00023242"/>
    </source>
</evidence>
<dbReference type="EMBL" id="LK391708">
    <property type="protein sequence ID" value="CDR94922.1"/>
    <property type="molecule type" value="Genomic_DNA"/>
</dbReference>
<dbReference type="GO" id="GO:0031593">
    <property type="term" value="F:polyubiquitin modification-dependent protein binding"/>
    <property type="evidence" value="ECO:0007669"/>
    <property type="project" value="TreeGrafter"/>
</dbReference>
<feature type="domain" description="SprT-like" evidence="3">
    <location>
        <begin position="20"/>
        <end position="180"/>
    </location>
</feature>
<protein>
    <submittedName>
        <fullName evidence="4">SPRT domain containg protein</fullName>
    </submittedName>
</protein>
<dbReference type="PANTHER" id="PTHR21220:SF0">
    <property type="entry name" value="DNA-DEPENDENT METALLOPROTEASE SPRTN"/>
    <property type="match status" value="1"/>
</dbReference>
<dbReference type="KEGG" id="bbig:BBBOND_0200790"/>
<evidence type="ECO:0000259" key="3">
    <source>
        <dbReference type="SMART" id="SM00731"/>
    </source>
</evidence>
<dbReference type="VEuPathDB" id="PiroplasmaDB:BBBOND_0200790"/>
<sequence>MCCEVIDLEAIDDVEDYELFDLDDTFRHFNEVCFDQTLEAVCVSWSKRLTLTAGNCRFKVVPNDGAYIWLKRGQYCEIRLSEPLLKYRSAKECKETLLHEMIHAHLYLTKDYRDVRAHGKEFLWHMQRVNEITGLNVTVYHEFDDEVEYHRKHVWRCSVRPLYEITHSMQGLCRQQPPYFGYLRRARNVPPGPRERWCMS</sequence>
<dbReference type="GO" id="GO:0004222">
    <property type="term" value="F:metalloendopeptidase activity"/>
    <property type="evidence" value="ECO:0007669"/>
    <property type="project" value="InterPro"/>
</dbReference>
<dbReference type="RefSeq" id="XP_012767108.1">
    <property type="nucleotide sequence ID" value="XM_012911654.1"/>
</dbReference>
<evidence type="ECO:0000313" key="4">
    <source>
        <dbReference type="EMBL" id="CDR94922.1"/>
    </source>
</evidence>
<gene>
    <name evidence="4" type="ORF">BBBOND_0200790</name>
</gene>
<dbReference type="GeneID" id="24563463"/>
<dbReference type="OrthoDB" id="5236983at2759"/>
<dbReference type="InterPro" id="IPR055220">
    <property type="entry name" value="SPRTN_ZBD"/>
</dbReference>
<proteinExistence type="predicted"/>